<dbReference type="GO" id="GO:0005525">
    <property type="term" value="F:GTP binding"/>
    <property type="evidence" value="ECO:0007669"/>
    <property type="project" value="UniProtKB-KW"/>
</dbReference>
<accession>A0A3Q0RH00</accession>
<dbReference type="STRING" id="61819.ENSACIP00000009542"/>
<dbReference type="InterPro" id="IPR006703">
    <property type="entry name" value="G_AIG1"/>
</dbReference>
<comment type="similarity">
    <text evidence="1">Belongs to the TRAFAC class TrmE-Era-EngA-EngB-Septin-like GTPase superfamily. AIG1/Toc34/Toc159-like paraseptin GTPase family. IAN subfamily.</text>
</comment>
<evidence type="ECO:0000256" key="4">
    <source>
        <dbReference type="SAM" id="Coils"/>
    </source>
</evidence>
<keyword evidence="5" id="KW-1133">Transmembrane helix</keyword>
<feature type="transmembrane region" description="Helical" evidence="5">
    <location>
        <begin position="270"/>
        <end position="290"/>
    </location>
</feature>
<protein>
    <recommendedName>
        <fullName evidence="6">AIG1-type G domain-containing protein</fullName>
    </recommendedName>
</protein>
<evidence type="ECO:0000256" key="3">
    <source>
        <dbReference type="ARBA" id="ARBA00023134"/>
    </source>
</evidence>
<dbReference type="AlphaFoldDB" id="A0A3Q0RH00"/>
<keyword evidence="2" id="KW-0547">Nucleotide-binding</keyword>
<dbReference type="SUPFAM" id="SSF52540">
    <property type="entry name" value="P-loop containing nucleoside triphosphate hydrolases"/>
    <property type="match status" value="1"/>
</dbReference>
<dbReference type="PANTHER" id="PTHR10903:SF186">
    <property type="entry name" value="GTPASE IMAP FAMILY MEMBER 4-LIKE-RELATED"/>
    <property type="match status" value="1"/>
</dbReference>
<dbReference type="Ensembl" id="ENSACIT00000009827.1">
    <property type="protein sequence ID" value="ENSACIP00000009542.1"/>
    <property type="gene ID" value="ENSACIG00000007494.1"/>
</dbReference>
<name>A0A3Q0RH00_AMPCI</name>
<feature type="coiled-coil region" evidence="4">
    <location>
        <begin position="198"/>
        <end position="232"/>
    </location>
</feature>
<keyword evidence="5" id="KW-0472">Membrane</keyword>
<evidence type="ECO:0000313" key="8">
    <source>
        <dbReference type="Proteomes" id="UP000261340"/>
    </source>
</evidence>
<keyword evidence="3" id="KW-0342">GTP-binding</keyword>
<keyword evidence="8" id="KW-1185">Reference proteome</keyword>
<dbReference type="Gene3D" id="3.40.50.300">
    <property type="entry name" value="P-loop containing nucleotide triphosphate hydrolases"/>
    <property type="match status" value="1"/>
</dbReference>
<evidence type="ECO:0000256" key="5">
    <source>
        <dbReference type="SAM" id="Phobius"/>
    </source>
</evidence>
<dbReference type="PANTHER" id="PTHR10903">
    <property type="entry name" value="GTPASE, IMAP FAMILY MEMBER-RELATED"/>
    <property type="match status" value="1"/>
</dbReference>
<dbReference type="InterPro" id="IPR045058">
    <property type="entry name" value="GIMA/IAN/Toc"/>
</dbReference>
<dbReference type="Pfam" id="PF04548">
    <property type="entry name" value="AIG1"/>
    <property type="match status" value="1"/>
</dbReference>
<dbReference type="FunFam" id="3.40.50.300:FF:000366">
    <property type="entry name" value="GTPase, IMAP family member 2"/>
    <property type="match status" value="1"/>
</dbReference>
<organism evidence="7 8">
    <name type="scientific">Amphilophus citrinellus</name>
    <name type="common">Midas cichlid</name>
    <name type="synonym">Cichlasoma citrinellum</name>
    <dbReference type="NCBI Taxonomy" id="61819"/>
    <lineage>
        <taxon>Eukaryota</taxon>
        <taxon>Metazoa</taxon>
        <taxon>Chordata</taxon>
        <taxon>Craniata</taxon>
        <taxon>Vertebrata</taxon>
        <taxon>Euteleostomi</taxon>
        <taxon>Actinopterygii</taxon>
        <taxon>Neopterygii</taxon>
        <taxon>Teleostei</taxon>
        <taxon>Neoteleostei</taxon>
        <taxon>Acanthomorphata</taxon>
        <taxon>Ovalentaria</taxon>
        <taxon>Cichlomorphae</taxon>
        <taxon>Cichliformes</taxon>
        <taxon>Cichlidae</taxon>
        <taxon>New World cichlids</taxon>
        <taxon>Cichlasomatinae</taxon>
        <taxon>Heroini</taxon>
        <taxon>Amphilophus</taxon>
    </lineage>
</organism>
<dbReference type="Proteomes" id="UP000261340">
    <property type="component" value="Unplaced"/>
</dbReference>
<keyword evidence="5" id="KW-0812">Transmembrane</keyword>
<evidence type="ECO:0000256" key="1">
    <source>
        <dbReference type="ARBA" id="ARBA00008535"/>
    </source>
</evidence>
<dbReference type="InterPro" id="IPR027417">
    <property type="entry name" value="P-loop_NTPase"/>
</dbReference>
<dbReference type="GeneTree" id="ENSGT01120000271858"/>
<dbReference type="CDD" id="cd01852">
    <property type="entry name" value="AIG1"/>
    <property type="match status" value="1"/>
</dbReference>
<evidence type="ECO:0000259" key="6">
    <source>
        <dbReference type="PROSITE" id="PS51720"/>
    </source>
</evidence>
<dbReference type="PROSITE" id="PS51720">
    <property type="entry name" value="G_AIG1"/>
    <property type="match status" value="1"/>
</dbReference>
<reference evidence="7" key="2">
    <citation type="submission" date="2025-09" db="UniProtKB">
        <authorList>
            <consortium name="Ensembl"/>
        </authorList>
    </citation>
    <scope>IDENTIFICATION</scope>
</reference>
<evidence type="ECO:0000313" key="7">
    <source>
        <dbReference type="Ensembl" id="ENSACIP00000009542.1"/>
    </source>
</evidence>
<feature type="domain" description="AIG1-type G" evidence="6">
    <location>
        <begin position="5"/>
        <end position="205"/>
    </location>
</feature>
<sequence length="305" mass="33244">MKKAEADLRIVLGGKTRAGKSASGNTILRGKVFKSTSSSSSSVTSECQKETSQFEGQTLAVVDTPGLYETKLTEKEVKREINRCISFAAPGPHVFLVVIEPNRFTEEEHKTMKIIQNIFGEEAARYTMALITHEDDLTEENTIEEVISKHRGLSNFISQCGGGYHIFNNRSKDPSQVRELLKKINTMIEKNGGSCYTADMFEKAEKAIKKEMERLQNENQAMTDKEVRAKAERRNEFTQESRVAAIFRAAAAAGAGVGIGTRVGVRIGAVWGPVGAAVGGTVGIGVGLAVDAVRLKMKPNDCVTQ</sequence>
<keyword evidence="4" id="KW-0175">Coiled coil</keyword>
<proteinExistence type="inferred from homology"/>
<dbReference type="OMA" id="MALITHE"/>
<reference evidence="7" key="1">
    <citation type="submission" date="2025-08" db="UniProtKB">
        <authorList>
            <consortium name="Ensembl"/>
        </authorList>
    </citation>
    <scope>IDENTIFICATION</scope>
</reference>
<evidence type="ECO:0000256" key="2">
    <source>
        <dbReference type="ARBA" id="ARBA00022741"/>
    </source>
</evidence>